<evidence type="ECO:0000259" key="6">
    <source>
        <dbReference type="Pfam" id="PF07731"/>
    </source>
</evidence>
<dbReference type="PROSITE" id="PS00080">
    <property type="entry name" value="MULTICOPPER_OXIDASE2"/>
    <property type="match status" value="1"/>
</dbReference>
<reference evidence="8 9" key="1">
    <citation type="journal article" date="2016" name="Nat. Commun.">
        <title>Thousands of microbial genomes shed light on interconnected biogeochemical processes in an aquifer system.</title>
        <authorList>
            <person name="Anantharaman K."/>
            <person name="Brown C.T."/>
            <person name="Hug L.A."/>
            <person name="Sharon I."/>
            <person name="Castelle C.J."/>
            <person name="Probst A.J."/>
            <person name="Thomas B.C."/>
            <person name="Singh A."/>
            <person name="Wilkins M.J."/>
            <person name="Karaoz U."/>
            <person name="Brodie E.L."/>
            <person name="Williams K.H."/>
            <person name="Hubbard S.S."/>
            <person name="Banfield J.F."/>
        </authorList>
    </citation>
    <scope>NUCLEOTIDE SEQUENCE [LARGE SCALE GENOMIC DNA]</scope>
</reference>
<dbReference type="InterPro" id="IPR001117">
    <property type="entry name" value="Cu-oxidase_2nd"/>
</dbReference>
<accession>A0A1F5NZ69</accession>
<dbReference type="InterPro" id="IPR045087">
    <property type="entry name" value="Cu-oxidase_fam"/>
</dbReference>
<dbReference type="Pfam" id="PF00394">
    <property type="entry name" value="Cu-oxidase"/>
    <property type="match status" value="1"/>
</dbReference>
<dbReference type="GO" id="GO:0005507">
    <property type="term" value="F:copper ion binding"/>
    <property type="evidence" value="ECO:0007669"/>
    <property type="project" value="InterPro"/>
</dbReference>
<dbReference type="Proteomes" id="UP000176339">
    <property type="component" value="Unassembled WGS sequence"/>
</dbReference>
<feature type="transmembrane region" description="Helical" evidence="4">
    <location>
        <begin position="6"/>
        <end position="22"/>
    </location>
</feature>
<dbReference type="InterPro" id="IPR011707">
    <property type="entry name" value="Cu-oxidase-like_N"/>
</dbReference>
<organism evidence="8 9">
    <name type="scientific">Candidatus Doudnabacteria bacterium RIFCSPHIGHO2_01_FULL_49_9</name>
    <dbReference type="NCBI Taxonomy" id="1817827"/>
    <lineage>
        <taxon>Bacteria</taxon>
        <taxon>Candidatus Doudnaibacteriota</taxon>
    </lineage>
</organism>
<gene>
    <name evidence="8" type="ORF">A2846_02180</name>
</gene>
<keyword evidence="4" id="KW-0472">Membrane</keyword>
<feature type="domain" description="Plastocyanin-like" evidence="7">
    <location>
        <begin position="65"/>
        <end position="165"/>
    </location>
</feature>
<dbReference type="Gene3D" id="2.60.40.420">
    <property type="entry name" value="Cupredoxins - blue copper proteins"/>
    <property type="match status" value="3"/>
</dbReference>
<evidence type="ECO:0000313" key="8">
    <source>
        <dbReference type="EMBL" id="OGE82945.1"/>
    </source>
</evidence>
<keyword evidence="2" id="KW-0560">Oxidoreductase</keyword>
<dbReference type="InterPro" id="IPR011706">
    <property type="entry name" value="Cu-oxidase_C"/>
</dbReference>
<evidence type="ECO:0000259" key="7">
    <source>
        <dbReference type="Pfam" id="PF07732"/>
    </source>
</evidence>
<keyword evidence="4" id="KW-1133">Transmembrane helix</keyword>
<keyword evidence="3" id="KW-0186">Copper</keyword>
<evidence type="ECO:0000313" key="9">
    <source>
        <dbReference type="Proteomes" id="UP000176339"/>
    </source>
</evidence>
<evidence type="ECO:0008006" key="10">
    <source>
        <dbReference type="Google" id="ProtNLM"/>
    </source>
</evidence>
<evidence type="ECO:0000256" key="2">
    <source>
        <dbReference type="ARBA" id="ARBA00023002"/>
    </source>
</evidence>
<name>A0A1F5NZ69_9BACT</name>
<dbReference type="EMBL" id="MFEN01000058">
    <property type="protein sequence ID" value="OGE82945.1"/>
    <property type="molecule type" value="Genomic_DNA"/>
</dbReference>
<proteinExistence type="predicted"/>
<keyword evidence="4" id="KW-0812">Transmembrane</keyword>
<dbReference type="GO" id="GO:0016491">
    <property type="term" value="F:oxidoreductase activity"/>
    <property type="evidence" value="ECO:0007669"/>
    <property type="project" value="UniProtKB-KW"/>
</dbReference>
<keyword evidence="1" id="KW-0479">Metal-binding</keyword>
<dbReference type="Pfam" id="PF07731">
    <property type="entry name" value="Cu-oxidase_2"/>
    <property type="match status" value="1"/>
</dbReference>
<evidence type="ECO:0000256" key="3">
    <source>
        <dbReference type="ARBA" id="ARBA00023008"/>
    </source>
</evidence>
<dbReference type="PANTHER" id="PTHR11709:SF394">
    <property type="entry name" value="FI03373P-RELATED"/>
    <property type="match status" value="1"/>
</dbReference>
<feature type="domain" description="Plastocyanin-like" evidence="6">
    <location>
        <begin position="399"/>
        <end position="515"/>
    </location>
</feature>
<dbReference type="Pfam" id="PF07732">
    <property type="entry name" value="Cu-oxidase_3"/>
    <property type="match status" value="1"/>
</dbReference>
<dbReference type="SUPFAM" id="SSF49503">
    <property type="entry name" value="Cupredoxins"/>
    <property type="match status" value="3"/>
</dbReference>
<evidence type="ECO:0000256" key="4">
    <source>
        <dbReference type="SAM" id="Phobius"/>
    </source>
</evidence>
<dbReference type="InterPro" id="IPR002355">
    <property type="entry name" value="Cu_oxidase_Cu_BS"/>
</dbReference>
<feature type="domain" description="Plastocyanin-like" evidence="5">
    <location>
        <begin position="209"/>
        <end position="294"/>
    </location>
</feature>
<protein>
    <recommendedName>
        <fullName evidence="10">Copper oxidase</fullName>
    </recommendedName>
</protein>
<evidence type="ECO:0000256" key="1">
    <source>
        <dbReference type="ARBA" id="ARBA00022723"/>
    </source>
</evidence>
<dbReference type="CDD" id="cd04207">
    <property type="entry name" value="CuRO_3_LCC_like"/>
    <property type="match status" value="1"/>
</dbReference>
<evidence type="ECO:0000259" key="5">
    <source>
        <dbReference type="Pfam" id="PF00394"/>
    </source>
</evidence>
<dbReference type="InterPro" id="IPR008972">
    <property type="entry name" value="Cupredoxin"/>
</dbReference>
<sequence>MNKKLYIVLGISAILIIIFVSNNRRSSDMLELEEAKPAEVVTLTNGDTYNLAAGFVKKQFGNRSYRMLAYNGSIPGPLIKIPQGAAVTINFKNDTDMKTLLHSHGVRMDNAFDGSQTTQKEMDPGETFVYKLEFPDAGMYWYHPHVREDYEQELGLYGNYLVVPDDENYWNPVNREIPLFLDDILIENGAINLSKDDADHTLMGRFGNVMLVNGETDYLLFAKKGEVIRFYVTNAANTRTFNFAIEGARMKLVGADGGAYERESWVENVVLGPSERAIVEILFDTSGTYAIESQTPEKTHKLGEVVVSNESIAQSYAEDFGALRSHEETIASISPFRSVFSKAPDTRINLTVDIMGGMMSSTGGHMMPNGQMMDGMNMGEIPAGGIEWEDADMQMMNEMSDTDMVEWNIVDQDTGKKNMDIDWAFKEGEHVKIRIFNDPKSGHPMQHPLHFHGQRFLVVSRDGVVQTNLVWKDTVLVKAGETVDIVLETSNPGTWMAHCHIAEHLEAGMVMKFQVN</sequence>
<dbReference type="PANTHER" id="PTHR11709">
    <property type="entry name" value="MULTI-COPPER OXIDASE"/>
    <property type="match status" value="1"/>
</dbReference>
<comment type="caution">
    <text evidence="8">The sequence shown here is derived from an EMBL/GenBank/DDBJ whole genome shotgun (WGS) entry which is preliminary data.</text>
</comment>
<dbReference type="AlphaFoldDB" id="A0A1F5NZ69"/>